<dbReference type="SUPFAM" id="SSF68906">
    <property type="entry name" value="SAP domain"/>
    <property type="match status" value="1"/>
</dbReference>
<dbReference type="PANTHER" id="PTHR35558:SF1">
    <property type="entry name" value="ENDONUCLEASE_EXONUCLEASE_PHOSPHATASE DOMAIN-CONTAINING PROTEIN"/>
    <property type="match status" value="1"/>
</dbReference>
<gene>
    <name evidence="2" type="ORF">PACLA_8A044311</name>
</gene>
<dbReference type="SMART" id="SM00513">
    <property type="entry name" value="SAP"/>
    <property type="match status" value="1"/>
</dbReference>
<sequence length="528" mass="57962">MPPIRNHEYSLSHLRKKCAEKGLSTTGRKATLVSRIQQYASSRPSTTSQPSDTATPSASTSETSTPVPTGERVHTPSLVNDAQMTQVRSIVSRSVEELITEIASQAAHAAENALQCSATSPNESSPATLEDRIAGHHAISSTRSPDPVPATVPTVVIPDFPPHVPENESFVPTQKPYYGHLALDLPAAYVKQTQTGEFFDLEKLLPREFPSTTDDDSVVLTLENSIITAKKANQQTQKITNIEQWTTAFTVYMGILTSKFPSQIQELLQYMSLIRYASQTHRGFGWCIYDHKFRRKAALNASLNWSQINHQLCKILPSQGPLEEEIPAMNIIKEVSVKTPVVPTVTNSTDAQTGKTSINNAISKEDFSLQYVTIDHAIKGDFLVIDSKSELFSPESPCQQSLAAMLLTFNNVNIPIAPNKTQGPLQEMQKPKSMTILIKDPKTDHFRLGQIITIGATSLPLCPVVAMKRYLTSRKSLNDPLFVHASGKPLTKQALITETRSLLTKSGLNAAHFGPSDVEKAGRNDIQN</sequence>
<dbReference type="Proteomes" id="UP001152795">
    <property type="component" value="Unassembled WGS sequence"/>
</dbReference>
<proteinExistence type="predicted"/>
<accession>A0A7D9DT24</accession>
<feature type="compositionally biased region" description="Polar residues" evidence="1">
    <location>
        <begin position="23"/>
        <end position="43"/>
    </location>
</feature>
<dbReference type="Gene3D" id="1.10.720.30">
    <property type="entry name" value="SAP domain"/>
    <property type="match status" value="1"/>
</dbReference>
<evidence type="ECO:0000313" key="2">
    <source>
        <dbReference type="EMBL" id="CAB3993578.1"/>
    </source>
</evidence>
<protein>
    <submittedName>
        <fullName evidence="2">TPA_exp: gag</fullName>
    </submittedName>
</protein>
<dbReference type="InterPro" id="IPR036361">
    <property type="entry name" value="SAP_dom_sf"/>
</dbReference>
<dbReference type="InterPro" id="IPR011010">
    <property type="entry name" value="DNA_brk_join_enz"/>
</dbReference>
<dbReference type="Pfam" id="PF02037">
    <property type="entry name" value="SAP"/>
    <property type="match status" value="1"/>
</dbReference>
<dbReference type="InterPro" id="IPR003034">
    <property type="entry name" value="SAP_dom"/>
</dbReference>
<dbReference type="PANTHER" id="PTHR35558">
    <property type="entry name" value="SGNH_HYDRO DOMAIN-CONTAINING PROTEIN"/>
    <property type="match status" value="1"/>
</dbReference>
<reference evidence="2" key="1">
    <citation type="submission" date="2020-04" db="EMBL/GenBank/DDBJ databases">
        <authorList>
            <person name="Alioto T."/>
            <person name="Alioto T."/>
            <person name="Gomez Garrido J."/>
        </authorList>
    </citation>
    <scope>NUCLEOTIDE SEQUENCE</scope>
    <source>
        <strain evidence="2">A484AB</strain>
    </source>
</reference>
<dbReference type="GO" id="GO:0003677">
    <property type="term" value="F:DNA binding"/>
    <property type="evidence" value="ECO:0007669"/>
    <property type="project" value="InterPro"/>
</dbReference>
<dbReference type="OrthoDB" id="445357at2759"/>
<name>A0A7D9DT24_PARCT</name>
<dbReference type="PROSITE" id="PS50800">
    <property type="entry name" value="SAP"/>
    <property type="match status" value="1"/>
</dbReference>
<evidence type="ECO:0000313" key="3">
    <source>
        <dbReference type="Proteomes" id="UP001152795"/>
    </source>
</evidence>
<feature type="compositionally biased region" description="Low complexity" evidence="1">
    <location>
        <begin position="44"/>
        <end position="69"/>
    </location>
</feature>
<feature type="region of interest" description="Disordered" evidence="1">
    <location>
        <begin position="22"/>
        <end position="74"/>
    </location>
</feature>
<comment type="caution">
    <text evidence="2">The sequence shown here is derived from an EMBL/GenBank/DDBJ whole genome shotgun (WGS) entry which is preliminary data.</text>
</comment>
<evidence type="ECO:0000256" key="1">
    <source>
        <dbReference type="SAM" id="MobiDB-lite"/>
    </source>
</evidence>
<keyword evidence="3" id="KW-1185">Reference proteome</keyword>
<organism evidence="2 3">
    <name type="scientific">Paramuricea clavata</name>
    <name type="common">Red gorgonian</name>
    <name type="synonym">Violescent sea-whip</name>
    <dbReference type="NCBI Taxonomy" id="317549"/>
    <lineage>
        <taxon>Eukaryota</taxon>
        <taxon>Metazoa</taxon>
        <taxon>Cnidaria</taxon>
        <taxon>Anthozoa</taxon>
        <taxon>Octocorallia</taxon>
        <taxon>Malacalcyonacea</taxon>
        <taxon>Plexauridae</taxon>
        <taxon>Paramuricea</taxon>
    </lineage>
</organism>
<dbReference type="SUPFAM" id="SSF56349">
    <property type="entry name" value="DNA breaking-rejoining enzymes"/>
    <property type="match status" value="1"/>
</dbReference>
<dbReference type="AlphaFoldDB" id="A0A7D9DT24"/>
<dbReference type="EMBL" id="CACRXK020002287">
    <property type="protein sequence ID" value="CAB3993578.1"/>
    <property type="molecule type" value="Genomic_DNA"/>
</dbReference>